<protein>
    <recommendedName>
        <fullName evidence="3">HNH endonuclease</fullName>
    </recommendedName>
</protein>
<keyword evidence="2" id="KW-1185">Reference proteome</keyword>
<gene>
    <name evidence="1" type="ORF">BU202_02045</name>
</gene>
<reference evidence="2" key="1">
    <citation type="submission" date="2016-12" db="EMBL/GenBank/DDBJ databases">
        <authorList>
            <person name="Gulvik C.A."/>
        </authorList>
    </citation>
    <scope>NUCLEOTIDE SEQUENCE [LARGE SCALE GENOMIC DNA]</scope>
    <source>
        <strain evidence="2">NED12-00049-6B</strain>
    </source>
</reference>
<proteinExistence type="predicted"/>
<dbReference type="EMBL" id="MSJM01000002">
    <property type="protein sequence ID" value="OLF48419.1"/>
    <property type="molecule type" value="Genomic_DNA"/>
</dbReference>
<dbReference type="AlphaFoldDB" id="A0A1Q8E9F0"/>
<evidence type="ECO:0000313" key="2">
    <source>
        <dbReference type="Proteomes" id="UP000186890"/>
    </source>
</evidence>
<name>A0A1Q8E9F0_9STRE</name>
<evidence type="ECO:0000313" key="1">
    <source>
        <dbReference type="EMBL" id="OLF48419.1"/>
    </source>
</evidence>
<evidence type="ECO:0008006" key="3">
    <source>
        <dbReference type="Google" id="ProtNLM"/>
    </source>
</evidence>
<accession>A0A1Q8E9F0</accession>
<dbReference type="Proteomes" id="UP000186890">
    <property type="component" value="Unassembled WGS sequence"/>
</dbReference>
<sequence length="106" mass="12622">MLKEYLDDIKNYTNREIPKSQFDELKNTLQIKKYEKLSPVEVAKHRSEFNRVKNSLIKEWETKTGQIWPTYSEDVIGKNGKVVRRIGDSFDTFKEAKRYFSIGHSY</sequence>
<comment type="caution">
    <text evidence="1">The sequence shown here is derived from an EMBL/GenBank/DDBJ whole genome shotgun (WGS) entry which is preliminary data.</text>
</comment>
<organism evidence="1 2">
    <name type="scientific">Streptococcus cuniculi</name>
    <dbReference type="NCBI Taxonomy" id="1432788"/>
    <lineage>
        <taxon>Bacteria</taxon>
        <taxon>Bacillati</taxon>
        <taxon>Bacillota</taxon>
        <taxon>Bacilli</taxon>
        <taxon>Lactobacillales</taxon>
        <taxon>Streptococcaceae</taxon>
        <taxon>Streptococcus</taxon>
    </lineage>
</organism>